<accession>A0AA40E152</accession>
<dbReference type="EMBL" id="JAUKUA010000003">
    <property type="protein sequence ID" value="KAK0720426.1"/>
    <property type="molecule type" value="Genomic_DNA"/>
</dbReference>
<dbReference type="Proteomes" id="UP001172102">
    <property type="component" value="Unassembled WGS sequence"/>
</dbReference>
<reference evidence="1" key="1">
    <citation type="submission" date="2023-06" db="EMBL/GenBank/DDBJ databases">
        <title>Genome-scale phylogeny and comparative genomics of the fungal order Sordariales.</title>
        <authorList>
            <consortium name="Lawrence Berkeley National Laboratory"/>
            <person name="Hensen N."/>
            <person name="Bonometti L."/>
            <person name="Westerberg I."/>
            <person name="Brannstrom I.O."/>
            <person name="Guillou S."/>
            <person name="Cros-Aarteil S."/>
            <person name="Calhoun S."/>
            <person name="Haridas S."/>
            <person name="Kuo A."/>
            <person name="Mondo S."/>
            <person name="Pangilinan J."/>
            <person name="Riley R."/>
            <person name="Labutti K."/>
            <person name="Andreopoulos B."/>
            <person name="Lipzen A."/>
            <person name="Chen C."/>
            <person name="Yanf M."/>
            <person name="Daum C."/>
            <person name="Ng V."/>
            <person name="Clum A."/>
            <person name="Steindorff A."/>
            <person name="Ohm R."/>
            <person name="Martin F."/>
            <person name="Silar P."/>
            <person name="Natvig D."/>
            <person name="Lalanne C."/>
            <person name="Gautier V."/>
            <person name="Ament-Velasquez S.L."/>
            <person name="Kruys A."/>
            <person name="Hutchinson M.I."/>
            <person name="Powell A.J."/>
            <person name="Barry K."/>
            <person name="Miller A.N."/>
            <person name="Grigoriev I.V."/>
            <person name="Debuchy R."/>
            <person name="Gladieux P."/>
            <person name="Thoren M.H."/>
            <person name="Johannesson H."/>
        </authorList>
    </citation>
    <scope>NUCLEOTIDE SEQUENCE</scope>
    <source>
        <strain evidence="1">SMH4607-1</strain>
    </source>
</reference>
<organism evidence="1 2">
    <name type="scientific">Lasiosphaeris hirsuta</name>
    <dbReference type="NCBI Taxonomy" id="260670"/>
    <lineage>
        <taxon>Eukaryota</taxon>
        <taxon>Fungi</taxon>
        <taxon>Dikarya</taxon>
        <taxon>Ascomycota</taxon>
        <taxon>Pezizomycotina</taxon>
        <taxon>Sordariomycetes</taxon>
        <taxon>Sordariomycetidae</taxon>
        <taxon>Sordariales</taxon>
        <taxon>Lasiosphaeriaceae</taxon>
        <taxon>Lasiosphaeris</taxon>
    </lineage>
</organism>
<dbReference type="AlphaFoldDB" id="A0AA40E152"/>
<name>A0AA40E152_9PEZI</name>
<keyword evidence="2" id="KW-1185">Reference proteome</keyword>
<protein>
    <submittedName>
        <fullName evidence="1">Uncharacterized protein</fullName>
    </submittedName>
</protein>
<evidence type="ECO:0000313" key="1">
    <source>
        <dbReference type="EMBL" id="KAK0720426.1"/>
    </source>
</evidence>
<proteinExistence type="predicted"/>
<sequence>MGIMVLAPAAACKRVLCYYIPSQSVVVGGIIWQRPSLNRSPPPSSRMPPVPICPPYACSLCPSKFQVVLLRAVMDPEPSPY</sequence>
<gene>
    <name evidence="1" type="ORF">B0H67DRAFT_186949</name>
</gene>
<evidence type="ECO:0000313" key="2">
    <source>
        <dbReference type="Proteomes" id="UP001172102"/>
    </source>
</evidence>
<comment type="caution">
    <text evidence="1">The sequence shown here is derived from an EMBL/GenBank/DDBJ whole genome shotgun (WGS) entry which is preliminary data.</text>
</comment>